<evidence type="ECO:0000313" key="1">
    <source>
        <dbReference type="EMBL" id="SIT75700.1"/>
    </source>
</evidence>
<evidence type="ECO:0000313" key="2">
    <source>
        <dbReference type="Proteomes" id="UP000187181"/>
    </source>
</evidence>
<sequence length="199" mass="20862">MRGDVTPMWTASNGGNIVSGANTLTPVVDAAGTYTLTLTHSSGCTMQDEAVVTREENTFTARIFSSPLRFTCPGPNHATLDGYAIFNEEYVSEGITYQWSGPNGFSSNNKRVGVTEPGEYTIVVTDTIRNLTASASLVISPPMQPTGSAGPDKVLTSQNSTVTLEGSGSDQAVVWFASDGGNIVSGERTFNPVVDAPGT</sequence>
<dbReference type="EMBL" id="FTPP01000001">
    <property type="protein sequence ID" value="SIT75700.1"/>
    <property type="molecule type" value="Genomic_DNA"/>
</dbReference>
<keyword evidence="2" id="KW-1185">Reference proteome</keyword>
<proteinExistence type="predicted"/>
<organism evidence="1 2">
    <name type="scientific">Pontibacter indicus</name>
    <dbReference type="NCBI Taxonomy" id="1317125"/>
    <lineage>
        <taxon>Bacteria</taxon>
        <taxon>Pseudomonadati</taxon>
        <taxon>Bacteroidota</taxon>
        <taxon>Cytophagia</taxon>
        <taxon>Cytophagales</taxon>
        <taxon>Hymenobacteraceae</taxon>
        <taxon>Pontibacter</taxon>
    </lineage>
</organism>
<dbReference type="Gene3D" id="2.60.40.10">
    <property type="entry name" value="Immunoglobulins"/>
    <property type="match status" value="1"/>
</dbReference>
<evidence type="ECO:0008006" key="3">
    <source>
        <dbReference type="Google" id="ProtNLM"/>
    </source>
</evidence>
<name>A0A1R3WCZ6_9BACT</name>
<gene>
    <name evidence="1" type="ORF">SAMN05444128_0240</name>
</gene>
<dbReference type="STRING" id="1317125.SAMN05444128_0240"/>
<protein>
    <recommendedName>
        <fullName evidence="3">SprB repeat-containing protein</fullName>
    </recommendedName>
</protein>
<reference evidence="2" key="1">
    <citation type="submission" date="2017-01" db="EMBL/GenBank/DDBJ databases">
        <authorList>
            <person name="Varghese N."/>
            <person name="Submissions S."/>
        </authorList>
    </citation>
    <scope>NUCLEOTIDE SEQUENCE [LARGE SCALE GENOMIC DNA]</scope>
    <source>
        <strain evidence="2">LP100</strain>
    </source>
</reference>
<dbReference type="InterPro" id="IPR013783">
    <property type="entry name" value="Ig-like_fold"/>
</dbReference>
<dbReference type="Proteomes" id="UP000187181">
    <property type="component" value="Unassembled WGS sequence"/>
</dbReference>
<accession>A0A1R3WCZ6</accession>
<dbReference type="AlphaFoldDB" id="A0A1R3WCZ6"/>